<keyword evidence="3" id="KW-1185">Reference proteome</keyword>
<dbReference type="RefSeq" id="WP_135062752.1">
    <property type="nucleotide sequence ID" value="NZ_CP038266.1"/>
</dbReference>
<proteinExistence type="predicted"/>
<feature type="compositionally biased region" description="Basic residues" evidence="1">
    <location>
        <begin position="146"/>
        <end position="157"/>
    </location>
</feature>
<evidence type="ECO:0000313" key="2">
    <source>
        <dbReference type="EMBL" id="QBR87413.1"/>
    </source>
</evidence>
<evidence type="ECO:0000313" key="3">
    <source>
        <dbReference type="Proteomes" id="UP000295748"/>
    </source>
</evidence>
<reference evidence="2 3" key="1">
    <citation type="submission" date="2019-03" db="EMBL/GenBank/DDBJ databases">
        <authorList>
            <person name="Dong K."/>
        </authorList>
    </citation>
    <scope>NUCLEOTIDE SEQUENCE [LARGE SCALE GENOMIC DNA]</scope>
    <source>
        <strain evidence="3">dk512</strain>
    </source>
</reference>
<sequence>MTGDSTLQDQLDRLVGTWRTEGIIVGGSEHGGHKWAGWDVYEWFPGARQMVHRVDVEIFGARKEAMEFFTPREASMDTFDQTSFDADGTVEHAVGSFDEHGRYLNDAGDAPRHPHLRRPGFHARGVGDAAARWRLGGVDAGEVHPGRRPAHRGAHQGRPHDLTHDR</sequence>
<dbReference type="Proteomes" id="UP000295748">
    <property type="component" value="Chromosome"/>
</dbReference>
<evidence type="ECO:0008006" key="4">
    <source>
        <dbReference type="Google" id="ProtNLM"/>
    </source>
</evidence>
<dbReference type="EMBL" id="CP038266">
    <property type="protein sequence ID" value="QBR87413.1"/>
    <property type="molecule type" value="Genomic_DNA"/>
</dbReference>
<protein>
    <recommendedName>
        <fullName evidence="4">DUF1579 domain-containing protein</fullName>
    </recommendedName>
</protein>
<feature type="region of interest" description="Disordered" evidence="1">
    <location>
        <begin position="137"/>
        <end position="166"/>
    </location>
</feature>
<organism evidence="2 3">
    <name type="scientific">Microbacterium wangchenii</name>
    <dbReference type="NCBI Taxonomy" id="2541726"/>
    <lineage>
        <taxon>Bacteria</taxon>
        <taxon>Bacillati</taxon>
        <taxon>Actinomycetota</taxon>
        <taxon>Actinomycetes</taxon>
        <taxon>Micrococcales</taxon>
        <taxon>Microbacteriaceae</taxon>
        <taxon>Microbacterium</taxon>
    </lineage>
</organism>
<name>A0ABX5SMR6_9MICO</name>
<accession>A0ABX5SMR6</accession>
<gene>
    <name evidence="2" type="ORF">E4K62_01060</name>
</gene>
<evidence type="ECO:0000256" key="1">
    <source>
        <dbReference type="SAM" id="MobiDB-lite"/>
    </source>
</evidence>